<evidence type="ECO:0000256" key="5">
    <source>
        <dbReference type="ARBA" id="ARBA00022737"/>
    </source>
</evidence>
<dbReference type="Gene3D" id="1.25.40.10">
    <property type="entry name" value="Tetratricopeptide repeat domain"/>
    <property type="match status" value="1"/>
</dbReference>
<dbReference type="AlphaFoldDB" id="A0A5N5SJK3"/>
<keyword evidence="9" id="KW-0675">Receptor</keyword>
<comment type="caution">
    <text evidence="9">The sequence shown here is derived from an EMBL/GenBank/DDBJ whole genome shotgun (WGS) entry which is preliminary data.</text>
</comment>
<dbReference type="PANTHER" id="PTHR10130">
    <property type="entry name" value="PEROXISOMAL TARGETING SIGNAL 1 RECEPTOR PEX5"/>
    <property type="match status" value="1"/>
</dbReference>
<dbReference type="PROSITE" id="PS50005">
    <property type="entry name" value="TPR"/>
    <property type="match status" value="3"/>
</dbReference>
<dbReference type="EMBL" id="SEYY01024389">
    <property type="protein sequence ID" value="KAB7494166.1"/>
    <property type="molecule type" value="Genomic_DNA"/>
</dbReference>
<feature type="repeat" description="TPR" evidence="8">
    <location>
        <begin position="380"/>
        <end position="413"/>
    </location>
</feature>
<feature type="repeat" description="TPR" evidence="8">
    <location>
        <begin position="529"/>
        <end position="562"/>
    </location>
</feature>
<dbReference type="Proteomes" id="UP000326759">
    <property type="component" value="Unassembled WGS sequence"/>
</dbReference>
<keyword evidence="10" id="KW-1185">Reference proteome</keyword>
<dbReference type="InterPro" id="IPR011990">
    <property type="entry name" value="TPR-like_helical_dom_sf"/>
</dbReference>
<evidence type="ECO:0000256" key="3">
    <source>
        <dbReference type="ARBA" id="ARBA00005348"/>
    </source>
</evidence>
<evidence type="ECO:0000313" key="10">
    <source>
        <dbReference type="Proteomes" id="UP000326759"/>
    </source>
</evidence>
<feature type="repeat" description="TPR" evidence="8">
    <location>
        <begin position="495"/>
        <end position="528"/>
    </location>
</feature>
<dbReference type="InterPro" id="IPR024111">
    <property type="entry name" value="PEX5/PEX5L"/>
</dbReference>
<comment type="similarity">
    <text evidence="3">Belongs to the peroxisomal targeting signal receptor family.</text>
</comment>
<name>A0A5N5SJK3_9CRUS</name>
<sequence length="642" mass="72399">MALRNLVEQQCGEGNALVSLSHHITKDKAHKEETHFIPSHEVESYRAPYGVAISADLLAEEFMNETRNAATAPQTFRMDTLLQEMQAIDRTPPLIGPAVADLASDAGTWQKEYLDSENYYKSYLQDSFPDQIQKSEENWLTVAERQWSKALSDMSRETESVAWAEEYDPQSDSELAKTANELLGTVEDPKFSNTEFMKYVRTLGKSGLTDSVKSWQNEYFNSPHSLEANLWSQEFISSNPIDGASWGEEFMKEVANRKQENFEKYEQWGQEYEAAMSKGSFEDVKIDSEAMNAKEKEEFWEKLESDWLKAAKEKNGDHPWLSDYDADFGEPFKEYRFREDNPVKDHPDALAEGKKCLKAGDIPSAVLFFEAAVQQAPDNSEAWLLLGHTHAENEQDTSAIPALRRGLELEPSNVKGWMALATSYTNESYQNLACNALKEWMKNNVEYNHLVDKETTTAPHSRFFVASLASREQVEEIQTLFLKAANLRPADNVDANVQCGLGVLFNLTGDYDKAVDCFQAALHANSSDPAIWNKLGATLANGNRSAEAIDAYRNALQLSPGFIRCRYNLGIACINLGSHREAMGHFLEALNMQEKSKGLDSKGSSRAISDNIWSTMKTRYSLFQGKDLSKLNEEFEIGRIKS</sequence>
<protein>
    <submittedName>
        <fullName evidence="9">Peroxisomal targeting signal 1 receptor</fullName>
    </submittedName>
</protein>
<gene>
    <name evidence="9" type="primary">PEX5</name>
    <name evidence="9" type="ORF">Anas_00473</name>
</gene>
<dbReference type="InterPro" id="IPR019734">
    <property type="entry name" value="TPR_rpt"/>
</dbReference>
<dbReference type="GO" id="GO:0005778">
    <property type="term" value="C:peroxisomal membrane"/>
    <property type="evidence" value="ECO:0007669"/>
    <property type="project" value="TreeGrafter"/>
</dbReference>
<dbReference type="SUPFAM" id="SSF48452">
    <property type="entry name" value="TPR-like"/>
    <property type="match status" value="1"/>
</dbReference>
<dbReference type="GO" id="GO:0016560">
    <property type="term" value="P:protein import into peroxisome matrix, docking"/>
    <property type="evidence" value="ECO:0007669"/>
    <property type="project" value="TreeGrafter"/>
</dbReference>
<dbReference type="PANTHER" id="PTHR10130:SF0">
    <property type="entry name" value="GH08708P"/>
    <property type="match status" value="1"/>
</dbReference>
<proteinExistence type="inferred from homology"/>
<dbReference type="Pfam" id="PF14559">
    <property type="entry name" value="TPR_19"/>
    <property type="match status" value="1"/>
</dbReference>
<keyword evidence="7" id="KW-0576">Peroxisome</keyword>
<evidence type="ECO:0000256" key="7">
    <source>
        <dbReference type="ARBA" id="ARBA00023140"/>
    </source>
</evidence>
<evidence type="ECO:0000256" key="8">
    <source>
        <dbReference type="PROSITE-ProRule" id="PRU00339"/>
    </source>
</evidence>
<keyword evidence="5" id="KW-0677">Repeat</keyword>
<evidence type="ECO:0000256" key="2">
    <source>
        <dbReference type="ARBA" id="ARBA00004496"/>
    </source>
</evidence>
<accession>A0A5N5SJK3</accession>
<dbReference type="GO" id="GO:0005052">
    <property type="term" value="F:peroxisome matrix targeting signal-1 binding"/>
    <property type="evidence" value="ECO:0007669"/>
    <property type="project" value="TreeGrafter"/>
</dbReference>
<evidence type="ECO:0000256" key="6">
    <source>
        <dbReference type="ARBA" id="ARBA00022803"/>
    </source>
</evidence>
<dbReference type="SMART" id="SM00028">
    <property type="entry name" value="TPR"/>
    <property type="match status" value="5"/>
</dbReference>
<dbReference type="Pfam" id="PF13432">
    <property type="entry name" value="TPR_16"/>
    <property type="match status" value="1"/>
</dbReference>
<reference evidence="9 10" key="1">
    <citation type="journal article" date="2019" name="PLoS Biol.">
        <title>Sex chromosomes control vertical transmission of feminizing Wolbachia symbionts in an isopod.</title>
        <authorList>
            <person name="Becking T."/>
            <person name="Chebbi M.A."/>
            <person name="Giraud I."/>
            <person name="Moumen B."/>
            <person name="Laverre T."/>
            <person name="Caubet Y."/>
            <person name="Peccoud J."/>
            <person name="Gilbert C."/>
            <person name="Cordaux R."/>
        </authorList>
    </citation>
    <scope>NUCLEOTIDE SEQUENCE [LARGE SCALE GENOMIC DNA]</scope>
    <source>
        <strain evidence="9">ANa2</strain>
        <tissue evidence="9">Whole body excluding digestive tract and cuticle</tissue>
    </source>
</reference>
<evidence type="ECO:0000313" key="9">
    <source>
        <dbReference type="EMBL" id="KAB7494166.1"/>
    </source>
</evidence>
<organism evidence="9 10">
    <name type="scientific">Armadillidium nasatum</name>
    <dbReference type="NCBI Taxonomy" id="96803"/>
    <lineage>
        <taxon>Eukaryota</taxon>
        <taxon>Metazoa</taxon>
        <taxon>Ecdysozoa</taxon>
        <taxon>Arthropoda</taxon>
        <taxon>Crustacea</taxon>
        <taxon>Multicrustacea</taxon>
        <taxon>Malacostraca</taxon>
        <taxon>Eumalacostraca</taxon>
        <taxon>Peracarida</taxon>
        <taxon>Isopoda</taxon>
        <taxon>Oniscidea</taxon>
        <taxon>Crinocheta</taxon>
        <taxon>Armadillidiidae</taxon>
        <taxon>Armadillidium</taxon>
    </lineage>
</organism>
<dbReference type="GO" id="GO:0005829">
    <property type="term" value="C:cytosol"/>
    <property type="evidence" value="ECO:0007669"/>
    <property type="project" value="TreeGrafter"/>
</dbReference>
<keyword evidence="4" id="KW-0963">Cytoplasm</keyword>
<evidence type="ECO:0000256" key="1">
    <source>
        <dbReference type="ARBA" id="ARBA00004275"/>
    </source>
</evidence>
<evidence type="ECO:0000256" key="4">
    <source>
        <dbReference type="ARBA" id="ARBA00022490"/>
    </source>
</evidence>
<keyword evidence="6 8" id="KW-0802">TPR repeat</keyword>
<dbReference type="OrthoDB" id="10006023at2759"/>
<comment type="subcellular location">
    <subcellularLocation>
        <location evidence="2">Cytoplasm</location>
    </subcellularLocation>
    <subcellularLocation>
        <location evidence="1">Peroxisome</location>
    </subcellularLocation>
</comment>